<feature type="compositionally biased region" description="Basic and acidic residues" evidence="1">
    <location>
        <begin position="30"/>
        <end position="52"/>
    </location>
</feature>
<evidence type="ECO:0000256" key="1">
    <source>
        <dbReference type="SAM" id="MobiDB-lite"/>
    </source>
</evidence>
<evidence type="ECO:0008006" key="4">
    <source>
        <dbReference type="Google" id="ProtNLM"/>
    </source>
</evidence>
<feature type="compositionally biased region" description="Basic residues" evidence="1">
    <location>
        <begin position="134"/>
        <end position="147"/>
    </location>
</feature>
<comment type="caution">
    <text evidence="2">The sequence shown here is derived from an EMBL/GenBank/DDBJ whole genome shotgun (WGS) entry which is preliminary data.</text>
</comment>
<name>A0ABQ7LYC8_BRACM</name>
<feature type="compositionally biased region" description="Basic and acidic residues" evidence="1">
    <location>
        <begin position="75"/>
        <end position="84"/>
    </location>
</feature>
<reference evidence="2 3" key="1">
    <citation type="submission" date="2021-03" db="EMBL/GenBank/DDBJ databases">
        <authorList>
            <person name="King G.J."/>
            <person name="Bancroft I."/>
            <person name="Baten A."/>
            <person name="Bloomfield J."/>
            <person name="Borpatragohain P."/>
            <person name="He Z."/>
            <person name="Irish N."/>
            <person name="Irwin J."/>
            <person name="Liu K."/>
            <person name="Mauleon R.P."/>
            <person name="Moore J."/>
            <person name="Morris R."/>
            <person name="Ostergaard L."/>
            <person name="Wang B."/>
            <person name="Wells R."/>
        </authorList>
    </citation>
    <scope>NUCLEOTIDE SEQUENCE [LARGE SCALE GENOMIC DNA]</scope>
    <source>
        <strain evidence="2">R-o-18</strain>
        <tissue evidence="2">Leaf</tissue>
    </source>
</reference>
<evidence type="ECO:0000313" key="3">
    <source>
        <dbReference type="Proteomes" id="UP000823674"/>
    </source>
</evidence>
<feature type="compositionally biased region" description="Polar residues" evidence="1">
    <location>
        <begin position="276"/>
        <end position="285"/>
    </location>
</feature>
<gene>
    <name evidence="2" type="primary">A06g500430.1_BraROA</name>
    <name evidence="2" type="ORF">IGI04_021540</name>
</gene>
<feature type="compositionally biased region" description="Low complexity" evidence="1">
    <location>
        <begin position="85"/>
        <end position="95"/>
    </location>
</feature>
<proteinExistence type="predicted"/>
<feature type="compositionally biased region" description="Low complexity" evidence="1">
    <location>
        <begin position="108"/>
        <end position="126"/>
    </location>
</feature>
<keyword evidence="3" id="KW-1185">Reference proteome</keyword>
<dbReference type="EMBL" id="JADBGQ010000006">
    <property type="protein sequence ID" value="KAG5391577.1"/>
    <property type="molecule type" value="Genomic_DNA"/>
</dbReference>
<feature type="region of interest" description="Disordered" evidence="1">
    <location>
        <begin position="1"/>
        <end position="150"/>
    </location>
</feature>
<sequence>DLHVSRRHSSQSDRQVLYSPRLPPPVRANSKGDETFHQRVDRHGRYFGDRVTSEISLVRPLKNKITPDNSSGSPPKEEVREGKTEATSSSAATVESTRETKHTTYPASSSTHTRVSGSSSGLAVGSKTSSTTGAKRRGRPPGAKKTRINSMSMGGSAKKMIFSKNTNCIHCGQTETTEHLLLHCPYAAQVWSLIPKAGSFDPGLCLSVSEAAQTSRTWTCLPPSGISSDIFSWVCWNLWTARNKLLFESRPTCAQATATKSLVNAREWLQAQDLANSPQKNTQIQARPPSIPLGTLNAQRKTKRRQAKIKDIHHQ</sequence>
<evidence type="ECO:0000313" key="2">
    <source>
        <dbReference type="EMBL" id="KAG5391577.1"/>
    </source>
</evidence>
<dbReference type="Proteomes" id="UP000823674">
    <property type="component" value="Chromosome A06"/>
</dbReference>
<feature type="non-terminal residue" evidence="2">
    <location>
        <position position="1"/>
    </location>
</feature>
<feature type="region of interest" description="Disordered" evidence="1">
    <location>
        <begin position="276"/>
        <end position="315"/>
    </location>
</feature>
<organism evidence="2 3">
    <name type="scientific">Brassica rapa subsp. trilocularis</name>
    <dbReference type="NCBI Taxonomy" id="1813537"/>
    <lineage>
        <taxon>Eukaryota</taxon>
        <taxon>Viridiplantae</taxon>
        <taxon>Streptophyta</taxon>
        <taxon>Embryophyta</taxon>
        <taxon>Tracheophyta</taxon>
        <taxon>Spermatophyta</taxon>
        <taxon>Magnoliopsida</taxon>
        <taxon>eudicotyledons</taxon>
        <taxon>Gunneridae</taxon>
        <taxon>Pentapetalae</taxon>
        <taxon>rosids</taxon>
        <taxon>malvids</taxon>
        <taxon>Brassicales</taxon>
        <taxon>Brassicaceae</taxon>
        <taxon>Brassiceae</taxon>
        <taxon>Brassica</taxon>
    </lineage>
</organism>
<protein>
    <recommendedName>
        <fullName evidence="4">Reverse transcriptase zinc-binding domain-containing protein</fullName>
    </recommendedName>
</protein>
<accession>A0ABQ7LYC8</accession>